<gene>
    <name evidence="5" type="ORF">COX11_01070</name>
</gene>
<dbReference type="Gene3D" id="2.40.10.10">
    <property type="entry name" value="Trypsin-like serine proteases"/>
    <property type="match status" value="1"/>
</dbReference>
<evidence type="ECO:0000256" key="3">
    <source>
        <dbReference type="ARBA" id="ARBA00022801"/>
    </source>
</evidence>
<reference evidence="5 6" key="1">
    <citation type="submission" date="2017-09" db="EMBL/GenBank/DDBJ databases">
        <title>Depth-based differentiation of microbial function through sediment-hosted aquifers and enrichment of novel symbionts in the deep terrestrial subsurface.</title>
        <authorList>
            <person name="Probst A.J."/>
            <person name="Ladd B."/>
            <person name="Jarett J.K."/>
            <person name="Geller-Mcgrath D.E."/>
            <person name="Sieber C.M."/>
            <person name="Emerson J.B."/>
            <person name="Anantharaman K."/>
            <person name="Thomas B.C."/>
            <person name="Malmstrom R."/>
            <person name="Stieglmeier M."/>
            <person name="Klingl A."/>
            <person name="Woyke T."/>
            <person name="Ryan C.M."/>
            <person name="Banfield J.F."/>
        </authorList>
    </citation>
    <scope>NUCLEOTIDE SEQUENCE [LARGE SCALE GENOMIC DNA]</scope>
    <source>
        <strain evidence="5">CG23_combo_of_CG06-09_8_20_14_all_41_73</strain>
    </source>
</reference>
<dbReference type="PANTHER" id="PTHR43343:SF3">
    <property type="entry name" value="PROTEASE DO-LIKE 8, CHLOROPLASTIC"/>
    <property type="match status" value="1"/>
</dbReference>
<dbReference type="InterPro" id="IPR043504">
    <property type="entry name" value="Peptidase_S1_PA_chymotrypsin"/>
</dbReference>
<dbReference type="PANTHER" id="PTHR43343">
    <property type="entry name" value="PEPTIDASE S12"/>
    <property type="match status" value="1"/>
</dbReference>
<dbReference type="EMBL" id="PCSO01000047">
    <property type="protein sequence ID" value="PIP50992.1"/>
    <property type="molecule type" value="Genomic_DNA"/>
</dbReference>
<comment type="similarity">
    <text evidence="1">Belongs to the peptidase S1C family.</text>
</comment>
<sequence>NLVGQVVGINTAVASNAQGISFAIPINLAKKAIDSIKKTGKIIRPYLGIRYLPITPDLAKANNLKYDYGVLVIRGNGIGQVAVVSGSPADKAGIAENDIILGINGERIDENNSLSSLIQKYNVGDTVTLKIFHKDEEKDAKVTLQEIK</sequence>
<feature type="non-terminal residue" evidence="5">
    <location>
        <position position="1"/>
    </location>
</feature>
<dbReference type="InterPro" id="IPR001940">
    <property type="entry name" value="Peptidase_S1C"/>
</dbReference>
<evidence type="ECO:0000313" key="5">
    <source>
        <dbReference type="EMBL" id="PIP50992.1"/>
    </source>
</evidence>
<evidence type="ECO:0000313" key="6">
    <source>
        <dbReference type="Proteomes" id="UP000230671"/>
    </source>
</evidence>
<dbReference type="GO" id="GO:0006508">
    <property type="term" value="P:proteolysis"/>
    <property type="evidence" value="ECO:0007669"/>
    <property type="project" value="UniProtKB-KW"/>
</dbReference>
<dbReference type="InterPro" id="IPR009003">
    <property type="entry name" value="Peptidase_S1_PA"/>
</dbReference>
<dbReference type="InterPro" id="IPR001478">
    <property type="entry name" value="PDZ"/>
</dbReference>
<dbReference type="SUPFAM" id="SSF50156">
    <property type="entry name" value="PDZ domain-like"/>
    <property type="match status" value="1"/>
</dbReference>
<proteinExistence type="inferred from homology"/>
<accession>A0A2H0B007</accession>
<dbReference type="Proteomes" id="UP000230671">
    <property type="component" value="Unassembled WGS sequence"/>
</dbReference>
<dbReference type="SUPFAM" id="SSF50494">
    <property type="entry name" value="Trypsin-like serine proteases"/>
    <property type="match status" value="1"/>
</dbReference>
<dbReference type="InterPro" id="IPR051201">
    <property type="entry name" value="Chloro_Bact_Ser_Proteases"/>
</dbReference>
<keyword evidence="2" id="KW-0645">Protease</keyword>
<dbReference type="Pfam" id="PF13180">
    <property type="entry name" value="PDZ_2"/>
    <property type="match status" value="1"/>
</dbReference>
<evidence type="ECO:0000259" key="4">
    <source>
        <dbReference type="PROSITE" id="PS50106"/>
    </source>
</evidence>
<dbReference type="PRINTS" id="PR00834">
    <property type="entry name" value="PROTEASES2C"/>
</dbReference>
<dbReference type="SMART" id="SM00228">
    <property type="entry name" value="PDZ"/>
    <property type="match status" value="1"/>
</dbReference>
<dbReference type="PROSITE" id="PS50106">
    <property type="entry name" value="PDZ"/>
    <property type="match status" value="1"/>
</dbReference>
<keyword evidence="3" id="KW-0378">Hydrolase</keyword>
<dbReference type="InterPro" id="IPR036034">
    <property type="entry name" value="PDZ_sf"/>
</dbReference>
<dbReference type="GO" id="GO:0004252">
    <property type="term" value="F:serine-type endopeptidase activity"/>
    <property type="evidence" value="ECO:0007669"/>
    <property type="project" value="InterPro"/>
</dbReference>
<comment type="caution">
    <text evidence="5">The sequence shown here is derived from an EMBL/GenBank/DDBJ whole genome shotgun (WGS) entry which is preliminary data.</text>
</comment>
<dbReference type="Gene3D" id="2.30.42.10">
    <property type="match status" value="1"/>
</dbReference>
<name>A0A2H0B007_9BACT</name>
<organism evidence="5 6">
    <name type="scientific">Candidatus Berkelbacteria bacterium CG23_combo_of_CG06-09_8_20_14_all_41_73</name>
    <dbReference type="NCBI Taxonomy" id="1974519"/>
    <lineage>
        <taxon>Bacteria</taxon>
        <taxon>Candidatus Berkelbacteria</taxon>
    </lineage>
</organism>
<evidence type="ECO:0000256" key="1">
    <source>
        <dbReference type="ARBA" id="ARBA00010541"/>
    </source>
</evidence>
<protein>
    <recommendedName>
        <fullName evidence="4">PDZ domain-containing protein</fullName>
    </recommendedName>
</protein>
<dbReference type="AlphaFoldDB" id="A0A2H0B007"/>
<evidence type="ECO:0000256" key="2">
    <source>
        <dbReference type="ARBA" id="ARBA00022670"/>
    </source>
</evidence>
<feature type="domain" description="PDZ" evidence="4">
    <location>
        <begin position="55"/>
        <end position="135"/>
    </location>
</feature>